<keyword evidence="2" id="KW-1185">Reference proteome</keyword>
<protein>
    <submittedName>
        <fullName evidence="1">Uncharacterized protein</fullName>
    </submittedName>
</protein>
<proteinExistence type="predicted"/>
<evidence type="ECO:0000313" key="1">
    <source>
        <dbReference type="EMBL" id="KAK4069719.1"/>
    </source>
</evidence>
<name>A0AAE1M3G4_9HYPO</name>
<dbReference type="GeneID" id="87921423"/>
<dbReference type="RefSeq" id="XP_062754177.1">
    <property type="nucleotide sequence ID" value="XM_062901519.1"/>
</dbReference>
<gene>
    <name evidence="1" type="ORF">Triagg1_6849</name>
</gene>
<comment type="caution">
    <text evidence="1">The sequence shown here is derived from an EMBL/GenBank/DDBJ whole genome shotgun (WGS) entry which is preliminary data.</text>
</comment>
<dbReference type="Proteomes" id="UP001273209">
    <property type="component" value="Unassembled WGS sequence"/>
</dbReference>
<reference evidence="1" key="1">
    <citation type="submission" date="2023-11" db="EMBL/GenBank/DDBJ databases">
        <title>The genome sequences of three competitors of mushroom-forming fungi.</title>
        <authorList>
            <person name="Beijen E."/>
            <person name="Ohm R.A."/>
        </authorList>
    </citation>
    <scope>NUCLEOTIDE SEQUENCE</scope>
    <source>
        <strain evidence="1">CBS 100526</strain>
    </source>
</reference>
<dbReference type="EMBL" id="JAWRVG010000028">
    <property type="protein sequence ID" value="KAK4069719.1"/>
    <property type="molecule type" value="Genomic_DNA"/>
</dbReference>
<organism evidence="1 2">
    <name type="scientific">Trichoderma aggressivum f. europaeum</name>
    <dbReference type="NCBI Taxonomy" id="173218"/>
    <lineage>
        <taxon>Eukaryota</taxon>
        <taxon>Fungi</taxon>
        <taxon>Dikarya</taxon>
        <taxon>Ascomycota</taxon>
        <taxon>Pezizomycotina</taxon>
        <taxon>Sordariomycetes</taxon>
        <taxon>Hypocreomycetidae</taxon>
        <taxon>Hypocreales</taxon>
        <taxon>Hypocreaceae</taxon>
        <taxon>Trichoderma</taxon>
    </lineage>
</organism>
<evidence type="ECO:0000313" key="2">
    <source>
        <dbReference type="Proteomes" id="UP001273209"/>
    </source>
</evidence>
<accession>A0AAE1M3G4</accession>
<sequence length="82" mass="9533">MGSEWTAIPDEAWRGSDPVRRGRIQRAWKWKWHEPDKRWRMASWCCRPVRGDPGSADSLESALYLQLAKGRGYTARILTDMA</sequence>
<dbReference type="AlphaFoldDB" id="A0AAE1M3G4"/>